<protein>
    <submittedName>
        <fullName evidence="2">Uncharacterized protein</fullName>
    </submittedName>
</protein>
<evidence type="ECO:0000256" key="1">
    <source>
        <dbReference type="SAM" id="MobiDB-lite"/>
    </source>
</evidence>
<dbReference type="PROSITE" id="PS51257">
    <property type="entry name" value="PROKAR_LIPOPROTEIN"/>
    <property type="match status" value="1"/>
</dbReference>
<sequence length="341" mass="33211">MKLLSVASRHLSFNLLTSSTFAGCGAGEGGLWVADVRLLLSFALAADFVPDAAADFVVGFAALLVPADGAGVPDGAAPALPAPARPGFPLERGTSGARVCACGTPELAAGTGMNPGSALSGVISSSRGPLALVRWSGDEFRDSWASTNGVATSSSPASAAPASTPGDIRPVRPLSWEPGSGEAELDGGTGGLPAVAVGAVDKSGSAAGDEMPMPVSARLVVAAASAGPAPDEVADVGGCGAAAAGVGADVAIDVPALCGPAGPPGLAAAEPLPYSAGVAVGSLIACSVLFDVGLQGRCGSQQVAGRQGAHERTGQGYARPWRQGDWDPGPAVDRTVRGGVT</sequence>
<dbReference type="EMBL" id="LMWP01000051">
    <property type="protein sequence ID" value="KUN16776.1"/>
    <property type="molecule type" value="Genomic_DNA"/>
</dbReference>
<evidence type="ECO:0000313" key="3">
    <source>
        <dbReference type="Proteomes" id="UP000053398"/>
    </source>
</evidence>
<keyword evidence="3" id="KW-1185">Reference proteome</keyword>
<feature type="region of interest" description="Disordered" evidence="1">
    <location>
        <begin position="147"/>
        <end position="190"/>
    </location>
</feature>
<organism evidence="2 3">
    <name type="scientific">Streptomyces corchorusii</name>
    <name type="common">Streptomyces chibaensis</name>
    <dbReference type="NCBI Taxonomy" id="1903"/>
    <lineage>
        <taxon>Bacteria</taxon>
        <taxon>Bacillati</taxon>
        <taxon>Actinomycetota</taxon>
        <taxon>Actinomycetes</taxon>
        <taxon>Kitasatosporales</taxon>
        <taxon>Streptomycetaceae</taxon>
        <taxon>Streptomyces</taxon>
    </lineage>
</organism>
<accession>A0A101PSC6</accession>
<reference evidence="2 3" key="1">
    <citation type="submission" date="2015-10" db="EMBL/GenBank/DDBJ databases">
        <title>Draft genome sequence of Streptomyces corchorusii DSM 40340, type strain for the species Streptomyces corchorusii.</title>
        <authorList>
            <person name="Ruckert C."/>
            <person name="Winkler A."/>
            <person name="Kalinowski J."/>
            <person name="Kampfer P."/>
            <person name="Glaeser S."/>
        </authorList>
    </citation>
    <scope>NUCLEOTIDE SEQUENCE [LARGE SCALE GENOMIC DNA]</scope>
    <source>
        <strain evidence="2 3">DSM 40340</strain>
    </source>
</reference>
<gene>
    <name evidence="2" type="ORF">AQJ11_38975</name>
</gene>
<feature type="compositionally biased region" description="Low complexity" evidence="1">
    <location>
        <begin position="151"/>
        <end position="165"/>
    </location>
</feature>
<comment type="caution">
    <text evidence="2">The sequence shown here is derived from an EMBL/GenBank/DDBJ whole genome shotgun (WGS) entry which is preliminary data.</text>
</comment>
<dbReference type="AlphaFoldDB" id="A0A101PSC6"/>
<evidence type="ECO:0000313" key="2">
    <source>
        <dbReference type="EMBL" id="KUN16776.1"/>
    </source>
</evidence>
<name>A0A101PSC6_STRCK</name>
<proteinExistence type="predicted"/>
<dbReference type="Proteomes" id="UP000053398">
    <property type="component" value="Unassembled WGS sequence"/>
</dbReference>
<feature type="region of interest" description="Disordered" evidence="1">
    <location>
        <begin position="304"/>
        <end position="341"/>
    </location>
</feature>